<feature type="domain" description="BON" evidence="2">
    <location>
        <begin position="148"/>
        <end position="215"/>
    </location>
</feature>
<dbReference type="Proteomes" id="UP000825799">
    <property type="component" value="Chromosome"/>
</dbReference>
<name>A0ABX8WJF5_9HYPH</name>
<gene>
    <name evidence="3" type="ORF">K1X15_07150</name>
</gene>
<dbReference type="SMART" id="SM00749">
    <property type="entry name" value="BON"/>
    <property type="match status" value="3"/>
</dbReference>
<organism evidence="3 4">
    <name type="scientific">Devosia salina</name>
    <dbReference type="NCBI Taxonomy" id="2860336"/>
    <lineage>
        <taxon>Bacteria</taxon>
        <taxon>Pseudomonadati</taxon>
        <taxon>Pseudomonadota</taxon>
        <taxon>Alphaproteobacteria</taxon>
        <taxon>Hyphomicrobiales</taxon>
        <taxon>Devosiaceae</taxon>
        <taxon>Devosia</taxon>
    </lineage>
</organism>
<feature type="domain" description="BON" evidence="2">
    <location>
        <begin position="77"/>
        <end position="145"/>
    </location>
</feature>
<accession>A0ABX8WJF5</accession>
<dbReference type="InterPro" id="IPR051686">
    <property type="entry name" value="Lipoprotein_DolP"/>
</dbReference>
<proteinExistence type="predicted"/>
<evidence type="ECO:0000313" key="4">
    <source>
        <dbReference type="Proteomes" id="UP000825799"/>
    </source>
</evidence>
<keyword evidence="1" id="KW-0732">Signal</keyword>
<evidence type="ECO:0000313" key="3">
    <source>
        <dbReference type="EMBL" id="QYO79015.1"/>
    </source>
</evidence>
<dbReference type="PANTHER" id="PTHR34606:SF4">
    <property type="entry name" value="OUTER MEMBRANE LIPOPROTEIN DOLP"/>
    <property type="match status" value="1"/>
</dbReference>
<dbReference type="Gene3D" id="3.30.1340.30">
    <property type="match status" value="3"/>
</dbReference>
<dbReference type="PANTHER" id="PTHR34606">
    <property type="entry name" value="BON DOMAIN-CONTAINING PROTEIN"/>
    <property type="match status" value="1"/>
</dbReference>
<reference evidence="3 4" key="1">
    <citation type="submission" date="2021-08" db="EMBL/GenBank/DDBJ databases">
        <title>Devosia salina sp. nov., isolated from the South China Sea sediment.</title>
        <authorList>
            <person name="Zhou Z."/>
        </authorList>
    </citation>
    <scope>NUCLEOTIDE SEQUENCE [LARGE SCALE GENOMIC DNA]</scope>
    <source>
        <strain evidence="3 4">SCS-3</strain>
    </source>
</reference>
<evidence type="ECO:0000259" key="2">
    <source>
        <dbReference type="PROSITE" id="PS50914"/>
    </source>
</evidence>
<dbReference type="RefSeq" id="WP_220307465.1">
    <property type="nucleotide sequence ID" value="NZ_CP080590.1"/>
</dbReference>
<dbReference type="InterPro" id="IPR007055">
    <property type="entry name" value="BON_dom"/>
</dbReference>
<keyword evidence="4" id="KW-1185">Reference proteome</keyword>
<feature type="domain" description="BON" evidence="2">
    <location>
        <begin position="2"/>
        <end position="70"/>
    </location>
</feature>
<dbReference type="InterPro" id="IPR014004">
    <property type="entry name" value="Transpt-assoc_nodulatn_dom_bac"/>
</dbReference>
<protein>
    <submittedName>
        <fullName evidence="3">BON domain-containing protein</fullName>
    </submittedName>
</protein>
<dbReference type="PROSITE" id="PS50914">
    <property type="entry name" value="BON"/>
    <property type="match status" value="3"/>
</dbReference>
<sequence length="215" mass="23509">MDDRDLRQMVIDELDFDPSIDSSNIGVAVTGGVVTLTGHVGSYAEKMATEKAVKRVKGVQAVAQEIEIRYPEDKKLGDDQIAKRALDILAWNVQLPAGTLQVTVSGGWVKLSGEVDWYYQKLLAEASVRKLSGVTGISNMIRIVGGAQSADVKQRIEYALKRSAELEARSIHVDVANGKVTLNGTVRAWNERQLAERAAWAIPGVHEVEDNLRVS</sequence>
<dbReference type="Pfam" id="PF04972">
    <property type="entry name" value="BON"/>
    <property type="match status" value="3"/>
</dbReference>
<evidence type="ECO:0000256" key="1">
    <source>
        <dbReference type="ARBA" id="ARBA00022729"/>
    </source>
</evidence>
<dbReference type="EMBL" id="CP080590">
    <property type="protein sequence ID" value="QYO79015.1"/>
    <property type="molecule type" value="Genomic_DNA"/>
</dbReference>